<evidence type="ECO:0000256" key="2">
    <source>
        <dbReference type="SAM" id="MobiDB-lite"/>
    </source>
</evidence>
<name>A0ABU8RK34_9ACTN</name>
<dbReference type="InterPro" id="IPR022399">
    <property type="entry name" value="TadA-like_ATPase"/>
</dbReference>
<dbReference type="InterPro" id="IPR050921">
    <property type="entry name" value="T4SS_GSP_E_ATPase"/>
</dbReference>
<dbReference type="Gene3D" id="3.40.50.300">
    <property type="entry name" value="P-loop containing nucleotide triphosphate hydrolases"/>
    <property type="match status" value="1"/>
</dbReference>
<accession>A0ABU8RK34</accession>
<organism evidence="4 5">
    <name type="scientific">Pseudokineococcus basanitobsidens</name>
    <dbReference type="NCBI Taxonomy" id="1926649"/>
    <lineage>
        <taxon>Bacteria</taxon>
        <taxon>Bacillati</taxon>
        <taxon>Actinomycetota</taxon>
        <taxon>Actinomycetes</taxon>
        <taxon>Kineosporiales</taxon>
        <taxon>Kineosporiaceae</taxon>
        <taxon>Pseudokineococcus</taxon>
    </lineage>
</organism>
<dbReference type="NCBIfam" id="TIGR03819">
    <property type="entry name" value="heli_sec_ATPase"/>
    <property type="match status" value="1"/>
</dbReference>
<feature type="compositionally biased region" description="Low complexity" evidence="2">
    <location>
        <begin position="429"/>
        <end position="442"/>
    </location>
</feature>
<dbReference type="Gene3D" id="3.30.450.380">
    <property type="match status" value="1"/>
</dbReference>
<sequence length="463" mass="46524">MSTQDRPAASAPAPGGHVVDPALLVRVRAALSAPGPVSPAGRSDGPPAEGGAAAVTRLAVADALRASGEVLGAGGVLGAAPAISAALVGAGPLQVLLDEPHVSDVLVNGPSEVWVDRGRGLRRAHLDLGDEAAVRAMAVRLAAAAGRRLDDASPCVDARLADGVRLHAVLPPVSPSGTLVSLRVPAREGFSLEELVASGSVPAGWTGVLRRVVERRLAFLVSGGTSTGKTTVLATLLGLADPRERVVLVEDSGELRPRLPHVVRLEARHGNVEGAGEVGLSELVRHALRMRPDRVVVGECRGAEVRDLLTALNTGHDGGCGTVHANAAADVPARLEALGALGGLDARAVTTQAASALDVVLHLRRDGRGRRLEEVAVVGRRGDELVVLPALTAAGTGPGWPDLAARLGLDPGAAPVPGAGPPAPGGDGSPSDGVSSSTGSAVPALPAALRAGATPRADDEADR</sequence>
<evidence type="ECO:0000313" key="4">
    <source>
        <dbReference type="EMBL" id="MEJ5945411.1"/>
    </source>
</evidence>
<dbReference type="SUPFAM" id="SSF52540">
    <property type="entry name" value="P-loop containing nucleoside triphosphate hydrolases"/>
    <property type="match status" value="1"/>
</dbReference>
<feature type="domain" description="Bacterial type II secretion system protein E" evidence="3">
    <location>
        <begin position="89"/>
        <end position="363"/>
    </location>
</feature>
<evidence type="ECO:0000313" key="5">
    <source>
        <dbReference type="Proteomes" id="UP001387100"/>
    </source>
</evidence>
<dbReference type="PANTHER" id="PTHR30486">
    <property type="entry name" value="TWITCHING MOTILITY PROTEIN PILT"/>
    <property type="match status" value="1"/>
</dbReference>
<dbReference type="CDD" id="cd01130">
    <property type="entry name" value="VirB11-like_ATPase"/>
    <property type="match status" value="1"/>
</dbReference>
<dbReference type="Pfam" id="PF00437">
    <property type="entry name" value="T2SSE"/>
    <property type="match status" value="1"/>
</dbReference>
<dbReference type="PANTHER" id="PTHR30486:SF6">
    <property type="entry name" value="TYPE IV PILUS RETRACTATION ATPASE PILT"/>
    <property type="match status" value="1"/>
</dbReference>
<reference evidence="4 5" key="1">
    <citation type="journal article" date="2017" name="Int. J. Syst. Evol. Microbiol.">
        <title>Pseudokineococcus basanitobsidens sp. nov., isolated from volcanic rock.</title>
        <authorList>
            <person name="Lee D.W."/>
            <person name="Park M.Y."/>
            <person name="Kim J.J."/>
            <person name="Kim B.S."/>
        </authorList>
    </citation>
    <scope>NUCLEOTIDE SEQUENCE [LARGE SCALE GENOMIC DNA]</scope>
    <source>
        <strain evidence="4 5">DSM 103726</strain>
    </source>
</reference>
<proteinExistence type="inferred from homology"/>
<gene>
    <name evidence="4" type="ORF">WDZ17_08905</name>
</gene>
<comment type="similarity">
    <text evidence="1">Belongs to the GSP E family.</text>
</comment>
<comment type="caution">
    <text evidence="4">The sequence shown here is derived from an EMBL/GenBank/DDBJ whole genome shotgun (WGS) entry which is preliminary data.</text>
</comment>
<protein>
    <submittedName>
        <fullName evidence="4">TadA family conjugal transfer-associated ATPase</fullName>
    </submittedName>
</protein>
<dbReference type="InterPro" id="IPR027417">
    <property type="entry name" value="P-loop_NTPase"/>
</dbReference>
<keyword evidence="5" id="KW-1185">Reference proteome</keyword>
<dbReference type="InterPro" id="IPR001482">
    <property type="entry name" value="T2SS/T4SS_dom"/>
</dbReference>
<evidence type="ECO:0000259" key="3">
    <source>
        <dbReference type="Pfam" id="PF00437"/>
    </source>
</evidence>
<dbReference type="EMBL" id="JBBIAA010000008">
    <property type="protein sequence ID" value="MEJ5945411.1"/>
    <property type="molecule type" value="Genomic_DNA"/>
</dbReference>
<feature type="region of interest" description="Disordered" evidence="2">
    <location>
        <begin position="402"/>
        <end position="463"/>
    </location>
</feature>
<dbReference type="Proteomes" id="UP001387100">
    <property type="component" value="Unassembled WGS sequence"/>
</dbReference>
<dbReference type="RefSeq" id="WP_339574796.1">
    <property type="nucleotide sequence ID" value="NZ_JBBIAA010000008.1"/>
</dbReference>
<evidence type="ECO:0000256" key="1">
    <source>
        <dbReference type="ARBA" id="ARBA00006611"/>
    </source>
</evidence>